<dbReference type="Gene3D" id="1.25.40.10">
    <property type="entry name" value="Tetratricopeptide repeat domain"/>
    <property type="match status" value="1"/>
</dbReference>
<dbReference type="AlphaFoldDB" id="A0A5S9MNB1"/>
<evidence type="ECO:0008006" key="3">
    <source>
        <dbReference type="Google" id="ProtNLM"/>
    </source>
</evidence>
<dbReference type="InterPro" id="IPR011990">
    <property type="entry name" value="TPR-like_helical_dom_sf"/>
</dbReference>
<dbReference type="Proteomes" id="UP000434580">
    <property type="component" value="Unassembled WGS sequence"/>
</dbReference>
<protein>
    <recommendedName>
        <fullName evidence="3">Beta-barrel assembly-enhancing protease</fullName>
    </recommendedName>
</protein>
<gene>
    <name evidence="1" type="ORF">DPBNPPHM_00866</name>
</gene>
<accession>A0A5S9MNB1</accession>
<evidence type="ECO:0000313" key="2">
    <source>
        <dbReference type="Proteomes" id="UP000434580"/>
    </source>
</evidence>
<dbReference type="EMBL" id="CACSII010000001">
    <property type="protein sequence ID" value="CAA0085391.1"/>
    <property type="molecule type" value="Genomic_DNA"/>
</dbReference>
<sequence>MVSVKTSITGNPFIAAFALVLAVTLSGCLSSPSKKADADEDIYAALRDDDIEYRDERQAALVNDTSPEFVREKIDEIRSLFFQKDYAKASEMAEGLVRQAPQNPEVYYWLSRVRLEVGDYQQAYEMASKGVSLSGKGSSLKAELERLQRQAQLGAR</sequence>
<dbReference type="Pfam" id="PF14559">
    <property type="entry name" value="TPR_19"/>
    <property type="match status" value="1"/>
</dbReference>
<reference evidence="1 2" key="1">
    <citation type="submission" date="2019-11" db="EMBL/GenBank/DDBJ databases">
        <authorList>
            <person name="Holert J."/>
        </authorList>
    </citation>
    <scope>NUCLEOTIDE SEQUENCE [LARGE SCALE GENOMIC DNA]</scope>
    <source>
        <strain evidence="1">BC5_2</strain>
    </source>
</reference>
<proteinExistence type="predicted"/>
<dbReference type="SUPFAM" id="SSF48452">
    <property type="entry name" value="TPR-like"/>
    <property type="match status" value="1"/>
</dbReference>
<dbReference type="PROSITE" id="PS51257">
    <property type="entry name" value="PROKAR_LIPOPROTEIN"/>
    <property type="match status" value="1"/>
</dbReference>
<dbReference type="OrthoDB" id="29685at2"/>
<name>A0A5S9MNB1_9GAMM</name>
<organism evidence="1 2">
    <name type="scientific">BD1-7 clade bacterium</name>
    <dbReference type="NCBI Taxonomy" id="2029982"/>
    <lineage>
        <taxon>Bacteria</taxon>
        <taxon>Pseudomonadati</taxon>
        <taxon>Pseudomonadota</taxon>
        <taxon>Gammaproteobacteria</taxon>
        <taxon>Cellvibrionales</taxon>
        <taxon>Spongiibacteraceae</taxon>
        <taxon>BD1-7 clade</taxon>
    </lineage>
</organism>
<evidence type="ECO:0000313" key="1">
    <source>
        <dbReference type="EMBL" id="CAA0085391.1"/>
    </source>
</evidence>